<dbReference type="GO" id="GO:0050660">
    <property type="term" value="F:flavin adenine dinucleotide binding"/>
    <property type="evidence" value="ECO:0007669"/>
    <property type="project" value="InterPro"/>
</dbReference>
<accession>A0A1Y3BS72</accession>
<evidence type="ECO:0000313" key="3">
    <source>
        <dbReference type="EMBL" id="OTF83851.1"/>
    </source>
</evidence>
<dbReference type="Pfam" id="PF05199">
    <property type="entry name" value="GMC_oxred_C"/>
    <property type="match status" value="1"/>
</dbReference>
<dbReference type="GO" id="GO:0016614">
    <property type="term" value="F:oxidoreductase activity, acting on CH-OH group of donors"/>
    <property type="evidence" value="ECO:0007669"/>
    <property type="project" value="InterPro"/>
</dbReference>
<comment type="caution">
    <text evidence="3">The sequence shown here is derived from an EMBL/GenBank/DDBJ whole genome shotgun (WGS) entry which is preliminary data.</text>
</comment>
<name>A0A1Y3BS72_EURMA</name>
<dbReference type="PANTHER" id="PTHR11552:SF147">
    <property type="entry name" value="CHOLINE DEHYDROGENASE, MITOCHONDRIAL"/>
    <property type="match status" value="1"/>
</dbReference>
<organism evidence="3 4">
    <name type="scientific">Euroglyphus maynei</name>
    <name type="common">Mayne's house dust mite</name>
    <dbReference type="NCBI Taxonomy" id="6958"/>
    <lineage>
        <taxon>Eukaryota</taxon>
        <taxon>Metazoa</taxon>
        <taxon>Ecdysozoa</taxon>
        <taxon>Arthropoda</taxon>
        <taxon>Chelicerata</taxon>
        <taxon>Arachnida</taxon>
        <taxon>Acari</taxon>
        <taxon>Acariformes</taxon>
        <taxon>Sarcoptiformes</taxon>
        <taxon>Astigmata</taxon>
        <taxon>Psoroptidia</taxon>
        <taxon>Analgoidea</taxon>
        <taxon>Pyroglyphidae</taxon>
        <taxon>Pyroglyphinae</taxon>
        <taxon>Euroglyphus</taxon>
    </lineage>
</organism>
<dbReference type="OrthoDB" id="6435529at2759"/>
<dbReference type="AlphaFoldDB" id="A0A1Y3BS72"/>
<evidence type="ECO:0000259" key="2">
    <source>
        <dbReference type="Pfam" id="PF05199"/>
    </source>
</evidence>
<protein>
    <recommendedName>
        <fullName evidence="2">Glucose-methanol-choline oxidoreductase C-terminal domain-containing protein</fullName>
    </recommendedName>
</protein>
<feature type="domain" description="Glucose-methanol-choline oxidoreductase C-terminal" evidence="2">
    <location>
        <begin position="5"/>
        <end position="61"/>
    </location>
</feature>
<dbReference type="Gene3D" id="3.50.50.60">
    <property type="entry name" value="FAD/NAD(P)-binding domain"/>
    <property type="match status" value="1"/>
</dbReference>
<dbReference type="PANTHER" id="PTHR11552">
    <property type="entry name" value="GLUCOSE-METHANOL-CHOLINE GMC OXIDOREDUCTASE"/>
    <property type="match status" value="1"/>
</dbReference>
<evidence type="ECO:0000256" key="1">
    <source>
        <dbReference type="ARBA" id="ARBA00010790"/>
    </source>
</evidence>
<dbReference type="EMBL" id="MUJZ01001860">
    <property type="protein sequence ID" value="OTF83851.1"/>
    <property type="molecule type" value="Genomic_DNA"/>
</dbReference>
<dbReference type="InterPro" id="IPR007867">
    <property type="entry name" value="GMC_OxRtase_C"/>
</dbReference>
<keyword evidence="4" id="KW-1185">Reference proteome</keyword>
<dbReference type="Proteomes" id="UP000194236">
    <property type="component" value="Unassembled WGS sequence"/>
</dbReference>
<dbReference type="InterPro" id="IPR036188">
    <property type="entry name" value="FAD/NAD-bd_sf"/>
</dbReference>
<evidence type="ECO:0000313" key="4">
    <source>
        <dbReference type="Proteomes" id="UP000194236"/>
    </source>
</evidence>
<dbReference type="InterPro" id="IPR012132">
    <property type="entry name" value="GMC_OxRdtase"/>
</dbReference>
<reference evidence="3 4" key="1">
    <citation type="submission" date="2017-03" db="EMBL/GenBank/DDBJ databases">
        <title>Genome Survey of Euroglyphus maynei.</title>
        <authorList>
            <person name="Arlian L.G."/>
            <person name="Morgan M.S."/>
            <person name="Rider S.D."/>
        </authorList>
    </citation>
    <scope>NUCLEOTIDE SEQUENCE [LARGE SCALE GENOMIC DNA]</scope>
    <source>
        <strain evidence="3">Arlian Lab</strain>
        <tissue evidence="3">Whole body</tissue>
    </source>
</reference>
<gene>
    <name evidence="3" type="ORF">BLA29_010342</name>
</gene>
<sequence length="77" mass="8616">MPIGDYVGTCRMGMKNDHHHGGAVVDERFKVIGIRSLRIIDNSVIPEITTGSMESVALMLGERGAEFIREDRKMKKN</sequence>
<comment type="similarity">
    <text evidence="1">Belongs to the GMC oxidoreductase family.</text>
</comment>
<dbReference type="SUPFAM" id="SSF51905">
    <property type="entry name" value="FAD/NAD(P)-binding domain"/>
    <property type="match status" value="1"/>
</dbReference>
<proteinExistence type="inferred from homology"/>